<dbReference type="Pfam" id="PF02661">
    <property type="entry name" value="Fic"/>
    <property type="match status" value="1"/>
</dbReference>
<keyword evidence="1" id="KW-0808">Transferase</keyword>
<dbReference type="PANTHER" id="PTHR39560">
    <property type="entry name" value="PROTEIN ADENYLYLTRANSFERASE FIC-RELATED"/>
    <property type="match status" value="1"/>
</dbReference>
<evidence type="ECO:0000259" key="8">
    <source>
        <dbReference type="PROSITE" id="PS51459"/>
    </source>
</evidence>
<keyword evidence="2" id="KW-0548">Nucleotidyltransferase</keyword>
<keyword evidence="3" id="KW-0547">Nucleotide-binding</keyword>
<sequence>MSPLDPYSQASGTMKNLLGIDDAGELVVAERRLTTLRALELRDGTAPITTRGEFDADHLRAIHQHLFQDVFEWAGTTRGDPLILEGQSFQQPPTLIKGMTEFGAPGRVNAELDRLFSQLGQDDHLRNLSREAFSDRAADLFGQLNQIHAFREGNGRTQREFMTQLGERAGHAIQFQAVTQQRMTLASFDASQGDPSTMRRLFAEITDPDRARFLERGLETLQARYGDQVDRLYLTTATPGREYAGQLHLKAGEHVILRGSEEIVVGQSRDLPRGVQPGAHVEMKASSFPTLVQEQQQQQGLEM</sequence>
<gene>
    <name evidence="9" type="primary">fic</name>
    <name evidence="9" type="ORF">GCM10017781_40580</name>
</gene>
<evidence type="ECO:0000256" key="1">
    <source>
        <dbReference type="ARBA" id="ARBA00022679"/>
    </source>
</evidence>
<dbReference type="PROSITE" id="PS51459">
    <property type="entry name" value="FIDO"/>
    <property type="match status" value="1"/>
</dbReference>
<name>A0ABQ3JST8_9DEIO</name>
<evidence type="ECO:0000313" key="10">
    <source>
        <dbReference type="Proteomes" id="UP000619376"/>
    </source>
</evidence>
<dbReference type="EMBL" id="BNAJ01000014">
    <property type="protein sequence ID" value="GHF60298.1"/>
    <property type="molecule type" value="Genomic_DNA"/>
</dbReference>
<evidence type="ECO:0000256" key="6">
    <source>
        <dbReference type="ARBA" id="ARBA00047939"/>
    </source>
</evidence>
<keyword evidence="4" id="KW-0067">ATP-binding</keyword>
<dbReference type="InterPro" id="IPR036597">
    <property type="entry name" value="Fido-like_dom_sf"/>
</dbReference>
<comment type="caution">
    <text evidence="9">The sequence shown here is derived from an EMBL/GenBank/DDBJ whole genome shotgun (WGS) entry which is preliminary data.</text>
</comment>
<dbReference type="EC" id="2.7.7.108" evidence="5"/>
<dbReference type="SUPFAM" id="SSF140931">
    <property type="entry name" value="Fic-like"/>
    <property type="match status" value="1"/>
</dbReference>
<evidence type="ECO:0000256" key="4">
    <source>
        <dbReference type="ARBA" id="ARBA00022840"/>
    </source>
</evidence>
<keyword evidence="10" id="KW-1185">Reference proteome</keyword>
<dbReference type="InterPro" id="IPR003812">
    <property type="entry name" value="Fido"/>
</dbReference>
<proteinExistence type="predicted"/>
<evidence type="ECO:0000313" key="9">
    <source>
        <dbReference type="EMBL" id="GHF60298.1"/>
    </source>
</evidence>
<comment type="catalytic activity">
    <reaction evidence="7">
        <text>L-tyrosyl-[protein] + ATP = O-(5'-adenylyl)-L-tyrosyl-[protein] + diphosphate</text>
        <dbReference type="Rhea" id="RHEA:54288"/>
        <dbReference type="Rhea" id="RHEA-COMP:10136"/>
        <dbReference type="Rhea" id="RHEA-COMP:13846"/>
        <dbReference type="ChEBI" id="CHEBI:30616"/>
        <dbReference type="ChEBI" id="CHEBI:33019"/>
        <dbReference type="ChEBI" id="CHEBI:46858"/>
        <dbReference type="ChEBI" id="CHEBI:83624"/>
        <dbReference type="EC" id="2.7.7.108"/>
    </reaction>
</comment>
<evidence type="ECO:0000256" key="2">
    <source>
        <dbReference type="ARBA" id="ARBA00022695"/>
    </source>
</evidence>
<evidence type="ECO:0000256" key="3">
    <source>
        <dbReference type="ARBA" id="ARBA00022741"/>
    </source>
</evidence>
<reference evidence="10" key="1">
    <citation type="journal article" date="2019" name="Int. J. Syst. Evol. Microbiol.">
        <title>The Global Catalogue of Microorganisms (GCM) 10K type strain sequencing project: providing services to taxonomists for standard genome sequencing and annotation.</title>
        <authorList>
            <consortium name="The Broad Institute Genomics Platform"/>
            <consortium name="The Broad Institute Genome Sequencing Center for Infectious Disease"/>
            <person name="Wu L."/>
            <person name="Ma J."/>
        </authorList>
    </citation>
    <scope>NUCLEOTIDE SEQUENCE [LARGE SCALE GENOMIC DNA]</scope>
    <source>
        <strain evidence="10">CGMCC 1.18437</strain>
    </source>
</reference>
<protein>
    <recommendedName>
        <fullName evidence="5">protein adenylyltransferase</fullName>
        <ecNumber evidence="5">2.7.7.108</ecNumber>
    </recommendedName>
</protein>
<evidence type="ECO:0000256" key="5">
    <source>
        <dbReference type="ARBA" id="ARBA00034531"/>
    </source>
</evidence>
<evidence type="ECO:0000256" key="7">
    <source>
        <dbReference type="ARBA" id="ARBA00048696"/>
    </source>
</evidence>
<comment type="catalytic activity">
    <reaction evidence="6">
        <text>L-threonyl-[protein] + ATP = 3-O-(5'-adenylyl)-L-threonyl-[protein] + diphosphate</text>
        <dbReference type="Rhea" id="RHEA:54292"/>
        <dbReference type="Rhea" id="RHEA-COMP:11060"/>
        <dbReference type="Rhea" id="RHEA-COMP:13847"/>
        <dbReference type="ChEBI" id="CHEBI:30013"/>
        <dbReference type="ChEBI" id="CHEBI:30616"/>
        <dbReference type="ChEBI" id="CHEBI:33019"/>
        <dbReference type="ChEBI" id="CHEBI:138113"/>
        <dbReference type="EC" id="2.7.7.108"/>
    </reaction>
</comment>
<feature type="domain" description="Fido" evidence="8">
    <location>
        <begin position="54"/>
        <end position="207"/>
    </location>
</feature>
<organism evidence="9 10">
    <name type="scientific">Deinococcus metalli</name>
    <dbReference type="NCBI Taxonomy" id="1141878"/>
    <lineage>
        <taxon>Bacteria</taxon>
        <taxon>Thermotogati</taxon>
        <taxon>Deinococcota</taxon>
        <taxon>Deinococci</taxon>
        <taxon>Deinococcales</taxon>
        <taxon>Deinococcaceae</taxon>
        <taxon>Deinococcus</taxon>
    </lineage>
</organism>
<dbReference type="Gene3D" id="1.10.3290.10">
    <property type="entry name" value="Fido-like domain"/>
    <property type="match status" value="1"/>
</dbReference>
<dbReference type="PANTHER" id="PTHR39560:SF1">
    <property type="entry name" value="PROTEIN ADENYLYLTRANSFERASE FIC-RELATED"/>
    <property type="match status" value="1"/>
</dbReference>
<accession>A0ABQ3JST8</accession>
<dbReference type="Proteomes" id="UP000619376">
    <property type="component" value="Unassembled WGS sequence"/>
</dbReference>